<name>A0AAX3E030_RHOPL</name>
<proteinExistence type="predicted"/>
<dbReference type="InterPro" id="IPR028087">
    <property type="entry name" value="Tad_N"/>
</dbReference>
<dbReference type="InterPro" id="IPR036465">
    <property type="entry name" value="vWFA_dom_sf"/>
</dbReference>
<feature type="domain" description="Putative Flp pilus-assembly TadG-like N-terminal" evidence="1">
    <location>
        <begin position="16"/>
        <end position="61"/>
    </location>
</feature>
<sequence length="443" mass="46643">MTFSRSIARFSCDRRGNIAVIFALVLVPLISAIGCAVDYSRANALRSKLQAAADAASVGAVSRTSPAYVAAGAMSGDGVISSGADDALRIFNGNLNGLTGYTLASSSATVTKVSDVVTSQVTFSAQISTMFMKVVGMSAMTVGGTSTATASMPKYIDFYLLLDNSPSMGVGATPNDVSAMIAATANKSSDDHCAFACHDVNNKNNYYNLAKSLGITTRIDVLRSATQQLMDTANATATYSNQFRMAIYDFGASAQSAGLRNLFSLSASLSSAKTAASAIDLMTVKGQNDNNDQDTSYTTIFPAINKEISTPGSGVSGSPQKYLFFVSDGVADEYNPSCLKPKTGNRCQSPINPALCKTLKDRGVKIAVLYTTYLNLPSNDWYKQWIAPFNAGPYGPSPNSEIAQNMEACASPGFYFEVSPTQGIAEAMNALFKKAVADARITS</sequence>
<dbReference type="Pfam" id="PF13400">
    <property type="entry name" value="Tad"/>
    <property type="match status" value="1"/>
</dbReference>
<dbReference type="Proteomes" id="UP001163166">
    <property type="component" value="Chromosome"/>
</dbReference>
<dbReference type="SUPFAM" id="SSF53300">
    <property type="entry name" value="vWA-like"/>
    <property type="match status" value="1"/>
</dbReference>
<dbReference type="PROSITE" id="PS51257">
    <property type="entry name" value="PROKAR_LIPOPROTEIN"/>
    <property type="match status" value="1"/>
</dbReference>
<dbReference type="AlphaFoldDB" id="A0AAX3E030"/>
<dbReference type="EMBL" id="CP076676">
    <property type="protein sequence ID" value="UYO40195.1"/>
    <property type="molecule type" value="Genomic_DNA"/>
</dbReference>
<evidence type="ECO:0000313" key="2">
    <source>
        <dbReference type="EMBL" id="UYO40195.1"/>
    </source>
</evidence>
<evidence type="ECO:0000259" key="1">
    <source>
        <dbReference type="Pfam" id="PF13400"/>
    </source>
</evidence>
<protein>
    <submittedName>
        <fullName evidence="2">Pilus assembly protein</fullName>
    </submittedName>
</protein>
<gene>
    <name evidence="2" type="ORF">KQX62_02460</name>
</gene>
<dbReference type="Gene3D" id="3.40.50.410">
    <property type="entry name" value="von Willebrand factor, type A domain"/>
    <property type="match status" value="1"/>
</dbReference>
<accession>A0AAX3E030</accession>
<dbReference type="RefSeq" id="WP_264075300.1">
    <property type="nucleotide sequence ID" value="NZ_CP076676.1"/>
</dbReference>
<evidence type="ECO:0000313" key="3">
    <source>
        <dbReference type="Proteomes" id="UP001163166"/>
    </source>
</evidence>
<organism evidence="2 3">
    <name type="scientific">Rhodopseudomonas palustris</name>
    <dbReference type="NCBI Taxonomy" id="1076"/>
    <lineage>
        <taxon>Bacteria</taxon>
        <taxon>Pseudomonadati</taxon>
        <taxon>Pseudomonadota</taxon>
        <taxon>Alphaproteobacteria</taxon>
        <taxon>Hyphomicrobiales</taxon>
        <taxon>Nitrobacteraceae</taxon>
        <taxon>Rhodopseudomonas</taxon>
    </lineage>
</organism>
<reference evidence="2" key="1">
    <citation type="journal article" date="2022" name="Biol. Control">
        <title>In silico genomic analysis of Rhodopseudomonas palustris strains revealed potential biocontrol agents and crop yield enhancers.</title>
        <authorList>
            <person name="Surachat K."/>
            <person name="Kantachote D."/>
            <person name="Deachamag P."/>
            <person name="Wonglapsuwan M."/>
        </authorList>
    </citation>
    <scope>NUCLEOTIDE SEQUENCE</scope>
    <source>
        <strain evidence="2">TLS06</strain>
    </source>
</reference>